<feature type="domain" description="Fe-containing alcohol dehydrogenase-like C-terminal" evidence="5">
    <location>
        <begin position="166"/>
        <end position="348"/>
    </location>
</feature>
<dbReference type="RefSeq" id="WP_014376281.1">
    <property type="nucleotide sequence ID" value="NC_016943.1"/>
</dbReference>
<reference evidence="7" key="2">
    <citation type="submission" date="2012-02" db="EMBL/GenBank/DDBJ databases">
        <title>Complete genome sequence of Blastococcus saxobsidens strain DD2.</title>
        <authorList>
            <person name="Genoscope."/>
        </authorList>
    </citation>
    <scope>NUCLEOTIDE SEQUENCE [LARGE SCALE GENOMIC DNA]</scope>
    <source>
        <strain evidence="7">DD2</strain>
    </source>
</reference>
<dbReference type="EC" id="1.3.1.32" evidence="6"/>
<dbReference type="STRING" id="1146883.BLASA_2519"/>
<evidence type="ECO:0000256" key="1">
    <source>
        <dbReference type="ARBA" id="ARBA00007358"/>
    </source>
</evidence>
<dbReference type="Gene3D" id="3.40.50.1970">
    <property type="match status" value="1"/>
</dbReference>
<evidence type="ECO:0000259" key="5">
    <source>
        <dbReference type="Pfam" id="PF25137"/>
    </source>
</evidence>
<dbReference type="HOGENOM" id="CLU_007207_0_1_11"/>
<dbReference type="GO" id="GO:0018506">
    <property type="term" value="F:maleylacetate reductase activity"/>
    <property type="evidence" value="ECO:0007669"/>
    <property type="project" value="UniProtKB-EC"/>
</dbReference>
<dbReference type="eggNOG" id="COG1454">
    <property type="taxonomic scope" value="Bacteria"/>
</dbReference>
<feature type="domain" description="Alcohol dehydrogenase iron-type/glycerol dehydrogenase GldA" evidence="4">
    <location>
        <begin position="11"/>
        <end position="154"/>
    </location>
</feature>
<dbReference type="AlphaFoldDB" id="H6RWZ0"/>
<dbReference type="EMBL" id="FO117623">
    <property type="protein sequence ID" value="CCG03398.1"/>
    <property type="molecule type" value="Genomic_DNA"/>
</dbReference>
<evidence type="ECO:0000313" key="7">
    <source>
        <dbReference type="Proteomes" id="UP000007517"/>
    </source>
</evidence>
<dbReference type="Proteomes" id="UP000007517">
    <property type="component" value="Chromosome"/>
</dbReference>
<dbReference type="InterPro" id="IPR039697">
    <property type="entry name" value="Alcohol_dehydrogenase_Fe"/>
</dbReference>
<dbReference type="Pfam" id="PF00465">
    <property type="entry name" value="Fe-ADH"/>
    <property type="match status" value="1"/>
</dbReference>
<dbReference type="InterPro" id="IPR034786">
    <property type="entry name" value="MAR"/>
</dbReference>
<protein>
    <submittedName>
        <fullName evidence="6">Maleylacetate reductase</fullName>
        <ecNumber evidence="6">1.3.1.32</ecNumber>
    </submittedName>
</protein>
<dbReference type="SUPFAM" id="SSF56796">
    <property type="entry name" value="Dehydroquinate synthase-like"/>
    <property type="match status" value="1"/>
</dbReference>
<dbReference type="PANTHER" id="PTHR11496:SF102">
    <property type="entry name" value="ALCOHOL DEHYDROGENASE 4"/>
    <property type="match status" value="1"/>
</dbReference>
<dbReference type="Gene3D" id="1.20.1090.10">
    <property type="entry name" value="Dehydroquinate synthase-like - alpha domain"/>
    <property type="match status" value="1"/>
</dbReference>
<dbReference type="KEGG" id="bsd:BLASA_2519"/>
<evidence type="ECO:0000256" key="3">
    <source>
        <dbReference type="ARBA" id="ARBA00023027"/>
    </source>
</evidence>
<dbReference type="InterPro" id="IPR056798">
    <property type="entry name" value="ADH_Fe_C"/>
</dbReference>
<dbReference type="CDD" id="cd08177">
    <property type="entry name" value="MAR"/>
    <property type="match status" value="1"/>
</dbReference>
<accession>H6RWZ0</accession>
<keyword evidence="3" id="KW-0520">NAD</keyword>
<dbReference type="PANTHER" id="PTHR11496">
    <property type="entry name" value="ALCOHOL DEHYDROGENASE"/>
    <property type="match status" value="1"/>
</dbReference>
<evidence type="ECO:0000313" key="6">
    <source>
        <dbReference type="EMBL" id="CCG03398.1"/>
    </source>
</evidence>
<dbReference type="GO" id="GO:0004022">
    <property type="term" value="F:alcohol dehydrogenase (NAD+) activity"/>
    <property type="evidence" value="ECO:0007669"/>
    <property type="project" value="TreeGrafter"/>
</dbReference>
<comment type="similarity">
    <text evidence="1">Belongs to the iron-containing alcohol dehydrogenase family.</text>
</comment>
<name>H6RWZ0_BLASD</name>
<dbReference type="GO" id="GO:0046872">
    <property type="term" value="F:metal ion binding"/>
    <property type="evidence" value="ECO:0007669"/>
    <property type="project" value="InterPro"/>
</dbReference>
<sequence>MIWPFTYQALPMRVVFGAGALASLPEEVEALGLTGVLVLCSPEQEATGRAVAAALGKRAAGVLPEARMHVPVEVATRARGVARDLGADGCVAVGGGSAVGLGKAIALEHGLPVIAVPTTYAGSEMTPVWGLTEGGQKRTGRDVRVLPRTVVYDPELTLTLPAGMSATSGMNAIAHAVEGLYAPDASPIISLMAEEGARALTAALPRVVADGGDLEARGEAQYGAWLCGAVLAATTMSLHHKLCHTLGGTLDLPHAQTHTVVLPHALAYNQPAAPDAVAALSRALGGAPDPARELWELAGRLGAPRSLAELGMREADVGRVVELAVANPYGNPRPVTRDGVESLLRAAWAGQPPPALRQ</sequence>
<reference evidence="6 7" key="1">
    <citation type="journal article" date="2012" name="J. Bacteriol.">
        <title>Genome Sequence of Blastococcus saxobsidens DD2, a Stone-Inhabiting Bacterium.</title>
        <authorList>
            <person name="Chouaia B."/>
            <person name="Crotti E."/>
            <person name="Brusetti L."/>
            <person name="Daffonchio D."/>
            <person name="Essoussi I."/>
            <person name="Nouioui I."/>
            <person name="Sbissi I."/>
            <person name="Ghodhbane-Gtari F."/>
            <person name="Gtari M."/>
            <person name="Vacherie B."/>
            <person name="Barbe V."/>
            <person name="Medigue C."/>
            <person name="Gury J."/>
            <person name="Pujic P."/>
            <person name="Normand P."/>
        </authorList>
    </citation>
    <scope>NUCLEOTIDE SEQUENCE [LARGE SCALE GENOMIC DNA]</scope>
    <source>
        <strain evidence="6 7">DD2</strain>
    </source>
</reference>
<gene>
    <name evidence="6" type="ordered locus">BLASA_2519</name>
</gene>
<keyword evidence="2 6" id="KW-0560">Oxidoreductase</keyword>
<dbReference type="Pfam" id="PF25137">
    <property type="entry name" value="ADH_Fe_C"/>
    <property type="match status" value="1"/>
</dbReference>
<proteinExistence type="inferred from homology"/>
<keyword evidence="7" id="KW-1185">Reference proteome</keyword>
<dbReference type="InterPro" id="IPR001670">
    <property type="entry name" value="ADH_Fe/GldA"/>
</dbReference>
<organism evidence="6 7">
    <name type="scientific">Blastococcus saxobsidens (strain DD2)</name>
    <dbReference type="NCBI Taxonomy" id="1146883"/>
    <lineage>
        <taxon>Bacteria</taxon>
        <taxon>Bacillati</taxon>
        <taxon>Actinomycetota</taxon>
        <taxon>Actinomycetes</taxon>
        <taxon>Geodermatophilales</taxon>
        <taxon>Geodermatophilaceae</taxon>
        <taxon>Blastococcus</taxon>
    </lineage>
</organism>
<dbReference type="FunFam" id="3.40.50.1970:FF:000015">
    <property type="entry name" value="Maleylacetate reductase 1"/>
    <property type="match status" value="1"/>
</dbReference>
<evidence type="ECO:0000256" key="2">
    <source>
        <dbReference type="ARBA" id="ARBA00023002"/>
    </source>
</evidence>
<evidence type="ECO:0000259" key="4">
    <source>
        <dbReference type="Pfam" id="PF00465"/>
    </source>
</evidence>